<name>A0A5B2XIA9_9PSEU</name>
<dbReference type="GO" id="GO:0009116">
    <property type="term" value="P:nucleoside metabolic process"/>
    <property type="evidence" value="ECO:0007669"/>
    <property type="project" value="InterPro"/>
</dbReference>
<dbReference type="RefSeq" id="WP_149849708.1">
    <property type="nucleotide sequence ID" value="NZ_VUOB01000021.1"/>
</dbReference>
<dbReference type="InterPro" id="IPR035994">
    <property type="entry name" value="Nucleoside_phosphorylase_sf"/>
</dbReference>
<dbReference type="AlphaFoldDB" id="A0A5B2XIA9"/>
<dbReference type="GO" id="GO:0019284">
    <property type="term" value="P:L-methionine salvage from S-adenosylmethionine"/>
    <property type="evidence" value="ECO:0007669"/>
    <property type="project" value="TreeGrafter"/>
</dbReference>
<evidence type="ECO:0000259" key="1">
    <source>
        <dbReference type="Pfam" id="PF01048"/>
    </source>
</evidence>
<dbReference type="PANTHER" id="PTHR46832">
    <property type="entry name" value="5'-METHYLTHIOADENOSINE/S-ADENOSYLHOMOCYSTEINE NUCLEOSIDASE"/>
    <property type="match status" value="1"/>
</dbReference>
<reference evidence="2 3" key="1">
    <citation type="submission" date="2019-09" db="EMBL/GenBank/DDBJ databases">
        <title>Goodfellowia gen. nov., a new genus of the Pseudonocardineae related to Actinoalloteichus, containing Goodfellowia coeruleoviolacea gen. nov., comb. nov. gen. nov., comb. nov.</title>
        <authorList>
            <person name="Labeda D."/>
        </authorList>
    </citation>
    <scope>NUCLEOTIDE SEQUENCE [LARGE SCALE GENOMIC DNA]</scope>
    <source>
        <strain evidence="2 3">AN110305</strain>
    </source>
</reference>
<dbReference type="Pfam" id="PF01048">
    <property type="entry name" value="PNP_UDP_1"/>
    <property type="match status" value="1"/>
</dbReference>
<dbReference type="GO" id="GO:0005829">
    <property type="term" value="C:cytosol"/>
    <property type="evidence" value="ECO:0007669"/>
    <property type="project" value="TreeGrafter"/>
</dbReference>
<dbReference type="OrthoDB" id="44283at2"/>
<comment type="caution">
    <text evidence="2">The sequence shown here is derived from an EMBL/GenBank/DDBJ whole genome shotgun (WGS) entry which is preliminary data.</text>
</comment>
<organism evidence="2 3">
    <name type="scientific">Solihabitans fulvus</name>
    <dbReference type="NCBI Taxonomy" id="1892852"/>
    <lineage>
        <taxon>Bacteria</taxon>
        <taxon>Bacillati</taxon>
        <taxon>Actinomycetota</taxon>
        <taxon>Actinomycetes</taxon>
        <taxon>Pseudonocardiales</taxon>
        <taxon>Pseudonocardiaceae</taxon>
        <taxon>Solihabitans</taxon>
    </lineage>
</organism>
<sequence length="296" mass="31530">MIVILTALAIEQDAVLEHLVDVHSHEHSSGTIFEVGTIVGHPRHRVAVGITGPGTTTAAALTERAKAEFSPSAMMFVGVAGGLREWLKIGDVVVATKIYSYQGGRSEGDEFLVRPRAWDASHRIDQAARRLSRRDAWHEFLPEDARDSEPAVHFDPIAVADVVLNSTTSDLARRLRQSYNDAVAVEMEGSGFAHAAALSDQLPAVVVRGISDHADGTKEITDGEGGQRVAARNVAAFAVALAAALKPVDDPEPEAPASSTPASQVIHNRNIARDNAHVGNQVGVNFGALSPRGKRQ</sequence>
<evidence type="ECO:0000313" key="3">
    <source>
        <dbReference type="Proteomes" id="UP000323454"/>
    </source>
</evidence>
<feature type="domain" description="Nucleoside phosphorylase" evidence="1">
    <location>
        <begin position="2"/>
        <end position="241"/>
    </location>
</feature>
<accession>A0A5B2XIA9</accession>
<dbReference type="EMBL" id="VUOB01000021">
    <property type="protein sequence ID" value="KAA2262729.1"/>
    <property type="molecule type" value="Genomic_DNA"/>
</dbReference>
<evidence type="ECO:0000313" key="2">
    <source>
        <dbReference type="EMBL" id="KAA2262729.1"/>
    </source>
</evidence>
<reference evidence="2 3" key="2">
    <citation type="submission" date="2019-09" db="EMBL/GenBank/DDBJ databases">
        <authorList>
            <person name="Jin C."/>
        </authorList>
    </citation>
    <scope>NUCLEOTIDE SEQUENCE [LARGE SCALE GENOMIC DNA]</scope>
    <source>
        <strain evidence="2 3">AN110305</strain>
    </source>
</reference>
<dbReference type="CDD" id="cd09008">
    <property type="entry name" value="MTAN"/>
    <property type="match status" value="1"/>
</dbReference>
<gene>
    <name evidence="2" type="ORF">F0L68_12635</name>
</gene>
<dbReference type="Proteomes" id="UP000323454">
    <property type="component" value="Unassembled WGS sequence"/>
</dbReference>
<dbReference type="SUPFAM" id="SSF53167">
    <property type="entry name" value="Purine and uridine phosphorylases"/>
    <property type="match status" value="1"/>
</dbReference>
<keyword evidence="3" id="KW-1185">Reference proteome</keyword>
<dbReference type="PANTHER" id="PTHR46832:SF1">
    <property type="entry name" value="5'-METHYLTHIOADENOSINE_S-ADENOSYLHOMOCYSTEINE NUCLEOSIDASE"/>
    <property type="match status" value="1"/>
</dbReference>
<dbReference type="GO" id="GO:0008782">
    <property type="term" value="F:adenosylhomocysteine nucleosidase activity"/>
    <property type="evidence" value="ECO:0007669"/>
    <property type="project" value="TreeGrafter"/>
</dbReference>
<proteinExistence type="predicted"/>
<protein>
    <submittedName>
        <fullName evidence="2">5'-methylthioadenosine/S-adenosylhomocysteine nucleosidase</fullName>
    </submittedName>
</protein>
<dbReference type="InterPro" id="IPR000845">
    <property type="entry name" value="Nucleoside_phosphorylase_d"/>
</dbReference>
<dbReference type="GO" id="GO:0008930">
    <property type="term" value="F:methylthioadenosine nucleosidase activity"/>
    <property type="evidence" value="ECO:0007669"/>
    <property type="project" value="TreeGrafter"/>
</dbReference>
<dbReference type="Gene3D" id="3.40.50.1580">
    <property type="entry name" value="Nucleoside phosphorylase domain"/>
    <property type="match status" value="1"/>
</dbReference>